<organism evidence="19 20">
    <name type="scientific">Mycolicibacterium doricum</name>
    <dbReference type="NCBI Taxonomy" id="126673"/>
    <lineage>
        <taxon>Bacteria</taxon>
        <taxon>Bacillati</taxon>
        <taxon>Actinomycetota</taxon>
        <taxon>Actinomycetes</taxon>
        <taxon>Mycobacteriales</taxon>
        <taxon>Mycobacteriaceae</taxon>
        <taxon>Mycolicibacterium</taxon>
    </lineage>
</organism>
<sequence length="257" mass="28520">MPEGDTVYRTATALREGLEGKTLTRCDVRIPGYATVDLTGHVVDEVVSRGKHLFIRVGPASIHSHLKMEGSWKVVPASRPSRAGYRIRIILEAGEGEQAVQAAGIDLGVLEILEREHDMDAVAHLGPDLLGDDWEPRVAAQNLSADPDRPLSEALLDQRLMAGVGNVYANELCFVTGHLPTAPVGSLRDPLRMVQRARDMLWLNRSRWNRTTTGDTRPGRDVWVYGRAGKLCRRCGTPIRRDGNGDRVSYWCPHCQR</sequence>
<evidence type="ECO:0000256" key="10">
    <source>
        <dbReference type="ARBA" id="ARBA00023204"/>
    </source>
</evidence>
<dbReference type="PANTHER" id="PTHR42697">
    <property type="entry name" value="ENDONUCLEASE 8"/>
    <property type="match status" value="1"/>
</dbReference>
<dbReference type="GO" id="GO:0006284">
    <property type="term" value="P:base-excision repair"/>
    <property type="evidence" value="ECO:0007669"/>
    <property type="project" value="InterPro"/>
</dbReference>
<dbReference type="PROSITE" id="PS51068">
    <property type="entry name" value="FPG_CAT"/>
    <property type="match status" value="1"/>
</dbReference>
<evidence type="ECO:0000313" key="19">
    <source>
        <dbReference type="EMBL" id="ORV42068.1"/>
    </source>
</evidence>
<dbReference type="RefSeq" id="WP_085190243.1">
    <property type="nucleotide sequence ID" value="NZ_AP022605.1"/>
</dbReference>
<dbReference type="AlphaFoldDB" id="A0A1X1TC41"/>
<keyword evidence="11" id="KW-0456">Lyase</keyword>
<evidence type="ECO:0000256" key="15">
    <source>
        <dbReference type="PROSITE-ProRule" id="PRU00391"/>
    </source>
</evidence>
<dbReference type="KEGG" id="mdr:MDOR_08540"/>
<dbReference type="InterPro" id="IPR000214">
    <property type="entry name" value="Znf_DNA_glyclase/AP_lyase"/>
</dbReference>
<dbReference type="CDD" id="cd08971">
    <property type="entry name" value="AcNei2_N"/>
    <property type="match status" value="1"/>
</dbReference>
<protein>
    <recommendedName>
        <fullName evidence="3">DNA-(apurinic or apyrimidinic site) lyase</fullName>
        <ecNumber evidence="3">4.2.99.18</ecNumber>
    </recommendedName>
</protein>
<evidence type="ECO:0000313" key="18">
    <source>
        <dbReference type="EMBL" id="BBZ06685.1"/>
    </source>
</evidence>
<dbReference type="GO" id="GO:0000703">
    <property type="term" value="F:oxidized pyrimidine nucleobase lesion DNA N-glycosylase activity"/>
    <property type="evidence" value="ECO:0007669"/>
    <property type="project" value="TreeGrafter"/>
</dbReference>
<dbReference type="InterPro" id="IPR012319">
    <property type="entry name" value="FPG_cat"/>
</dbReference>
<evidence type="ECO:0000256" key="7">
    <source>
        <dbReference type="ARBA" id="ARBA00022801"/>
    </source>
</evidence>
<evidence type="ECO:0000256" key="6">
    <source>
        <dbReference type="ARBA" id="ARBA00022771"/>
    </source>
</evidence>
<comment type="catalytic activity">
    <reaction evidence="14">
        <text>2'-deoxyribonucleotide-(2'-deoxyribose 5'-phosphate)-2'-deoxyribonucleotide-DNA = a 3'-end 2'-deoxyribonucleotide-(2,3-dehydro-2,3-deoxyribose 5'-phosphate)-DNA + a 5'-end 5'-phospho-2'-deoxyribonucleoside-DNA + H(+)</text>
        <dbReference type="Rhea" id="RHEA:66592"/>
        <dbReference type="Rhea" id="RHEA-COMP:13180"/>
        <dbReference type="Rhea" id="RHEA-COMP:16897"/>
        <dbReference type="Rhea" id="RHEA-COMP:17067"/>
        <dbReference type="ChEBI" id="CHEBI:15378"/>
        <dbReference type="ChEBI" id="CHEBI:136412"/>
        <dbReference type="ChEBI" id="CHEBI:157695"/>
        <dbReference type="ChEBI" id="CHEBI:167181"/>
        <dbReference type="EC" id="4.2.99.18"/>
    </reaction>
</comment>
<dbReference type="SMART" id="SM01232">
    <property type="entry name" value="H2TH"/>
    <property type="match status" value="1"/>
</dbReference>
<dbReference type="Gene3D" id="3.20.190.10">
    <property type="entry name" value="MutM-like, N-terminal"/>
    <property type="match status" value="1"/>
</dbReference>
<evidence type="ECO:0000259" key="17">
    <source>
        <dbReference type="PROSITE" id="PS51068"/>
    </source>
</evidence>
<keyword evidence="6 15" id="KW-0863">Zinc-finger</keyword>
<dbReference type="GO" id="GO:0140078">
    <property type="term" value="F:class I DNA-(apurinic or apyrimidinic site) endonuclease activity"/>
    <property type="evidence" value="ECO:0007669"/>
    <property type="project" value="UniProtKB-EC"/>
</dbReference>
<evidence type="ECO:0000256" key="2">
    <source>
        <dbReference type="ARBA" id="ARBA00009409"/>
    </source>
</evidence>
<reference evidence="19 20" key="1">
    <citation type="submission" date="2016-01" db="EMBL/GenBank/DDBJ databases">
        <title>The new phylogeny of the genus Mycobacterium.</title>
        <authorList>
            <person name="Tarcisio F."/>
            <person name="Conor M."/>
            <person name="Antonella G."/>
            <person name="Elisabetta G."/>
            <person name="Giulia F.S."/>
            <person name="Sara T."/>
            <person name="Anna F."/>
            <person name="Clotilde B."/>
            <person name="Roberto B."/>
            <person name="Veronica D.S."/>
            <person name="Fabio R."/>
            <person name="Monica P."/>
            <person name="Olivier J."/>
            <person name="Enrico T."/>
            <person name="Nicola S."/>
        </authorList>
    </citation>
    <scope>NUCLEOTIDE SEQUENCE [LARGE SCALE GENOMIC DNA]</scope>
    <source>
        <strain evidence="19 20">DSM 44339</strain>
    </source>
</reference>
<dbReference type="EMBL" id="AP022605">
    <property type="protein sequence ID" value="BBZ06685.1"/>
    <property type="molecule type" value="Genomic_DNA"/>
</dbReference>
<dbReference type="SMART" id="SM00898">
    <property type="entry name" value="Fapy_DNA_glyco"/>
    <property type="match status" value="1"/>
</dbReference>
<dbReference type="InterPro" id="IPR010663">
    <property type="entry name" value="Znf_FPG/IleRS"/>
</dbReference>
<keyword evidence="12" id="KW-0511">Multifunctional enzyme</keyword>
<dbReference type="Pfam" id="PF06831">
    <property type="entry name" value="H2TH"/>
    <property type="match status" value="1"/>
</dbReference>
<accession>A0A1X1TC41</accession>
<feature type="domain" description="Formamidopyrimidine-DNA glycosylase catalytic" evidence="17">
    <location>
        <begin position="2"/>
        <end position="96"/>
    </location>
</feature>
<reference evidence="18" key="3">
    <citation type="submission" date="2020-02" db="EMBL/GenBank/DDBJ databases">
        <authorList>
            <person name="Matsumoto Y."/>
            <person name="Motooka D."/>
            <person name="Nakamura S."/>
        </authorList>
    </citation>
    <scope>NUCLEOTIDE SEQUENCE</scope>
    <source>
        <strain evidence="18">JCM 12405</strain>
    </source>
</reference>
<reference evidence="18 21" key="2">
    <citation type="journal article" date="2019" name="Emerg. Microbes Infect.">
        <title>Comprehensive subspecies identification of 175 nontuberculous mycobacteria species based on 7547 genomic profiles.</title>
        <authorList>
            <person name="Matsumoto Y."/>
            <person name="Kinjo T."/>
            <person name="Motooka D."/>
            <person name="Nabeya D."/>
            <person name="Jung N."/>
            <person name="Uechi K."/>
            <person name="Horii T."/>
            <person name="Iida T."/>
            <person name="Fujita J."/>
            <person name="Nakamura S."/>
        </authorList>
    </citation>
    <scope>NUCLEOTIDE SEQUENCE [LARGE SCALE GENOMIC DNA]</scope>
    <source>
        <strain evidence="18 21">JCM 12405</strain>
    </source>
</reference>
<dbReference type="Pfam" id="PF06827">
    <property type="entry name" value="zf-FPG_IleRS"/>
    <property type="match status" value="1"/>
</dbReference>
<dbReference type="EC" id="4.2.99.18" evidence="3"/>
<evidence type="ECO:0000256" key="8">
    <source>
        <dbReference type="ARBA" id="ARBA00022833"/>
    </source>
</evidence>
<dbReference type="OrthoDB" id="9800855at2"/>
<dbReference type="PROSITE" id="PS01242">
    <property type="entry name" value="ZF_FPG_1"/>
    <property type="match status" value="1"/>
</dbReference>
<evidence type="ECO:0000256" key="11">
    <source>
        <dbReference type="ARBA" id="ARBA00023239"/>
    </source>
</evidence>
<dbReference type="InterPro" id="IPR015886">
    <property type="entry name" value="H2TH_FPG"/>
</dbReference>
<evidence type="ECO:0000256" key="5">
    <source>
        <dbReference type="ARBA" id="ARBA00022763"/>
    </source>
</evidence>
<evidence type="ECO:0000256" key="12">
    <source>
        <dbReference type="ARBA" id="ARBA00023268"/>
    </source>
</evidence>
<evidence type="ECO:0000256" key="4">
    <source>
        <dbReference type="ARBA" id="ARBA00022723"/>
    </source>
</evidence>
<dbReference type="PANTHER" id="PTHR42697:SF1">
    <property type="entry name" value="ENDONUCLEASE 8"/>
    <property type="match status" value="1"/>
</dbReference>
<evidence type="ECO:0000256" key="13">
    <source>
        <dbReference type="ARBA" id="ARBA00023295"/>
    </source>
</evidence>
<dbReference type="InterPro" id="IPR010979">
    <property type="entry name" value="Ribosomal_uS13-like_H2TH"/>
</dbReference>
<evidence type="ECO:0000256" key="1">
    <source>
        <dbReference type="ARBA" id="ARBA00001947"/>
    </source>
</evidence>
<dbReference type="SUPFAM" id="SSF81624">
    <property type="entry name" value="N-terminal domain of MutM-like DNA repair proteins"/>
    <property type="match status" value="1"/>
</dbReference>
<dbReference type="InterPro" id="IPR044090">
    <property type="entry name" value="Nei2_N"/>
</dbReference>
<keyword evidence="10" id="KW-0234">DNA repair</keyword>
<dbReference type="GO" id="GO:0003684">
    <property type="term" value="F:damaged DNA binding"/>
    <property type="evidence" value="ECO:0007669"/>
    <property type="project" value="InterPro"/>
</dbReference>
<dbReference type="SUPFAM" id="SSF57716">
    <property type="entry name" value="Glucocorticoid receptor-like (DNA-binding domain)"/>
    <property type="match status" value="1"/>
</dbReference>
<evidence type="ECO:0000256" key="3">
    <source>
        <dbReference type="ARBA" id="ARBA00012720"/>
    </source>
</evidence>
<dbReference type="PROSITE" id="PS51066">
    <property type="entry name" value="ZF_FPG_2"/>
    <property type="match status" value="1"/>
</dbReference>
<keyword evidence="20" id="KW-1185">Reference proteome</keyword>
<feature type="domain" description="FPG-type" evidence="16">
    <location>
        <begin position="223"/>
        <end position="257"/>
    </location>
</feature>
<dbReference type="NCBIfam" id="NF040775">
    <property type="entry name" value="endonuc_Nei2"/>
    <property type="match status" value="1"/>
</dbReference>
<keyword evidence="7" id="KW-0378">Hydrolase</keyword>
<keyword evidence="8" id="KW-0862">Zinc</keyword>
<keyword evidence="18" id="KW-0255">Endonuclease</keyword>
<keyword evidence="4" id="KW-0479">Metal-binding</keyword>
<keyword evidence="9" id="KW-0238">DNA-binding</keyword>
<dbReference type="Pfam" id="PF01149">
    <property type="entry name" value="Fapy_DNA_glyco"/>
    <property type="match status" value="1"/>
</dbReference>
<keyword evidence="18" id="KW-0540">Nuclease</keyword>
<evidence type="ECO:0000259" key="16">
    <source>
        <dbReference type="PROSITE" id="PS51066"/>
    </source>
</evidence>
<evidence type="ECO:0000313" key="20">
    <source>
        <dbReference type="Proteomes" id="UP000193564"/>
    </source>
</evidence>
<dbReference type="SUPFAM" id="SSF46946">
    <property type="entry name" value="S13-like H2TH domain"/>
    <property type="match status" value="1"/>
</dbReference>
<dbReference type="GO" id="GO:0008270">
    <property type="term" value="F:zinc ion binding"/>
    <property type="evidence" value="ECO:0007669"/>
    <property type="project" value="UniProtKB-KW"/>
</dbReference>
<dbReference type="STRING" id="126673.AWC01_09320"/>
<keyword evidence="13" id="KW-0326">Glycosidase</keyword>
<gene>
    <name evidence="19" type="ORF">AWC01_09320</name>
    <name evidence="18" type="ORF">MDOR_08540</name>
</gene>
<keyword evidence="5" id="KW-0227">DNA damage</keyword>
<dbReference type="InterPro" id="IPR035937">
    <property type="entry name" value="FPG_N"/>
</dbReference>
<dbReference type="Proteomes" id="UP000467201">
    <property type="component" value="Chromosome"/>
</dbReference>
<evidence type="ECO:0000256" key="14">
    <source>
        <dbReference type="ARBA" id="ARBA00044632"/>
    </source>
</evidence>
<dbReference type="Proteomes" id="UP000193564">
    <property type="component" value="Unassembled WGS sequence"/>
</dbReference>
<evidence type="ECO:0000256" key="9">
    <source>
        <dbReference type="ARBA" id="ARBA00023125"/>
    </source>
</evidence>
<evidence type="ECO:0000313" key="21">
    <source>
        <dbReference type="Proteomes" id="UP000467201"/>
    </source>
</evidence>
<dbReference type="Gene3D" id="1.10.8.50">
    <property type="match status" value="1"/>
</dbReference>
<dbReference type="InterPro" id="IPR054878">
    <property type="entry name" value="Endonuc_Nei2"/>
</dbReference>
<dbReference type="InterPro" id="IPR015887">
    <property type="entry name" value="DNA_glyclase_Znf_dom_DNA_BS"/>
</dbReference>
<comment type="cofactor">
    <cofactor evidence="1">
        <name>Zn(2+)</name>
        <dbReference type="ChEBI" id="CHEBI:29105"/>
    </cofactor>
</comment>
<proteinExistence type="inferred from homology"/>
<comment type="similarity">
    <text evidence="2">Belongs to the FPG family.</text>
</comment>
<name>A0A1X1TC41_9MYCO</name>
<dbReference type="EMBL" id="LQOS01000024">
    <property type="protein sequence ID" value="ORV42068.1"/>
    <property type="molecule type" value="Genomic_DNA"/>
</dbReference>